<dbReference type="InterPro" id="IPR011260">
    <property type="entry name" value="RNAP_asu_C"/>
</dbReference>
<gene>
    <name evidence="11" type="primary">rpoA</name>
</gene>
<dbReference type="InterPro" id="IPR011262">
    <property type="entry name" value="DNA-dir_RNA_pol_insert"/>
</dbReference>
<keyword evidence="5" id="KW-0808">Transferase</keyword>
<geneLocation type="plastid" evidence="11"/>
<proteinExistence type="inferred from homology"/>
<dbReference type="GO" id="GO:0006351">
    <property type="term" value="P:DNA-templated transcription"/>
    <property type="evidence" value="ECO:0007669"/>
    <property type="project" value="InterPro"/>
</dbReference>
<name>A0A6C0RXR0_9CHLO</name>
<evidence type="ECO:0000256" key="4">
    <source>
        <dbReference type="ARBA" id="ARBA00022478"/>
    </source>
</evidence>
<dbReference type="SUPFAM" id="SSF55257">
    <property type="entry name" value="RBP11-like subunits of RNA polymerase"/>
    <property type="match status" value="1"/>
</dbReference>
<dbReference type="SUPFAM" id="SSF47789">
    <property type="entry name" value="C-terminal domain of RNA polymerase alpha subunit"/>
    <property type="match status" value="1"/>
</dbReference>
<dbReference type="Gene3D" id="2.170.120.12">
    <property type="entry name" value="DNA-directed RNA polymerase, insert domain"/>
    <property type="match status" value="1"/>
</dbReference>
<dbReference type="Gene3D" id="3.30.1360.10">
    <property type="entry name" value="RNA polymerase, RBP11-like subunit"/>
    <property type="match status" value="2"/>
</dbReference>
<evidence type="ECO:0000256" key="8">
    <source>
        <dbReference type="ARBA" id="ARBA00031776"/>
    </source>
</evidence>
<dbReference type="EMBL" id="MH511734">
    <property type="protein sequence ID" value="QIA47172.1"/>
    <property type="molecule type" value="Genomic_DNA"/>
</dbReference>
<sequence>MKPNPNLKDIMTKTGTTNFFIACKESRIETNTSFYGCFYLGPFDDSLSQTLANDLRRTLLSELTGLAITSVEIEGVLHKFSNLPGMKESVLDLICNLQSIVLKKKEIGNTNITYRNTKKTYTGFLNVSGPRVIKARDLKLPSGLQCVDPNQYIATLAEDGFLNMKFNINEGKNFIKQNPHNLDVNVLKKRNILLQNFRSQRLRVKENQSFKMQLSKPLNELLENKKNLAESNHGSNTIPLDAVFMPVTKINCLIEENNLYSDFSTDSIYYADETFENRPLYPKRSSLLSTVIYKNKAKMEQPSKKAGLSKALNSSPYMDFQIFLNQMDYNSIYQTLNYLNLNEKYNIKLIPWQSNSLYFDISDHTNQASPLSKNGAQFCLSQEHSSFSKIKSFLTCKASKKTRLLYSEENKSVVATKQPVNTFQTQTNLTSDKKSTPEPHLIKQYLSTINQKSSFKINSVKGMTQQNMYLEYAKNIKLKPLRKNTHLIMEIWTNGSIHPRQALYESFIFLSNTFLKLQTVKMFGTSKGNNCLNNFKLKNLKKQSIVNILEKPILFQSELTYGNNSYISTIDRVLLSFDMPVCKTTNKLGYSSNLNHMNFYLKSSLKAPIGILKITLRTYTALKKAGIFTLKDLIKYSKTDLFKIKNLGRKSLVEIETSLSDLGLVLLSR</sequence>
<evidence type="ECO:0000256" key="2">
    <source>
        <dbReference type="ARBA" id="ARBA00007123"/>
    </source>
</evidence>
<keyword evidence="7" id="KW-0804">Transcription</keyword>
<evidence type="ECO:0000256" key="5">
    <source>
        <dbReference type="ARBA" id="ARBA00022679"/>
    </source>
</evidence>
<dbReference type="Gene3D" id="1.10.150.20">
    <property type="entry name" value="5' to 3' exonuclease, C-terminal subdomain"/>
    <property type="match status" value="1"/>
</dbReference>
<dbReference type="InterPro" id="IPR036603">
    <property type="entry name" value="RBP11-like"/>
</dbReference>
<dbReference type="Pfam" id="PF01193">
    <property type="entry name" value="RNA_pol_L"/>
    <property type="match status" value="1"/>
</dbReference>
<comment type="catalytic activity">
    <reaction evidence="9">
        <text>RNA(n) + a ribonucleoside 5'-triphosphate = RNA(n+1) + diphosphate</text>
        <dbReference type="Rhea" id="RHEA:21248"/>
        <dbReference type="Rhea" id="RHEA-COMP:14527"/>
        <dbReference type="Rhea" id="RHEA-COMP:17342"/>
        <dbReference type="ChEBI" id="CHEBI:33019"/>
        <dbReference type="ChEBI" id="CHEBI:61557"/>
        <dbReference type="ChEBI" id="CHEBI:140395"/>
        <dbReference type="EC" id="2.7.7.6"/>
    </reaction>
</comment>
<dbReference type="SMART" id="SM00662">
    <property type="entry name" value="RPOLD"/>
    <property type="match status" value="1"/>
</dbReference>
<evidence type="ECO:0000256" key="6">
    <source>
        <dbReference type="ARBA" id="ARBA00022695"/>
    </source>
</evidence>
<organism evidence="11">
    <name type="scientific">Colemanosphaera angeleri</name>
    <dbReference type="NCBI Taxonomy" id="1454018"/>
    <lineage>
        <taxon>Eukaryota</taxon>
        <taxon>Viridiplantae</taxon>
        <taxon>Chlorophyta</taxon>
        <taxon>core chlorophytes</taxon>
        <taxon>Chlorophyceae</taxon>
        <taxon>CS clade</taxon>
        <taxon>Chlamydomonadales</taxon>
        <taxon>Volvocaceae</taxon>
        <taxon>Colemanosphaera</taxon>
    </lineage>
</organism>
<dbReference type="GO" id="GO:0000428">
    <property type="term" value="C:DNA-directed RNA polymerase complex"/>
    <property type="evidence" value="ECO:0007669"/>
    <property type="project" value="UniProtKB-KW"/>
</dbReference>
<dbReference type="Pfam" id="PF03118">
    <property type="entry name" value="RNA_pol_A_CTD"/>
    <property type="match status" value="1"/>
</dbReference>
<dbReference type="SUPFAM" id="SSF56553">
    <property type="entry name" value="Insert subdomain of RNA polymerase alpha subunit"/>
    <property type="match status" value="1"/>
</dbReference>
<keyword evidence="4" id="KW-0240">DNA-directed RNA polymerase</keyword>
<evidence type="ECO:0000256" key="9">
    <source>
        <dbReference type="ARBA" id="ARBA00048552"/>
    </source>
</evidence>
<dbReference type="RefSeq" id="YP_009728206.1">
    <property type="nucleotide sequence ID" value="NC_045893.1"/>
</dbReference>
<dbReference type="GO" id="GO:0046983">
    <property type="term" value="F:protein dimerization activity"/>
    <property type="evidence" value="ECO:0007669"/>
    <property type="project" value="InterPro"/>
</dbReference>
<keyword evidence="11" id="KW-0934">Plastid</keyword>
<dbReference type="GO" id="GO:0003677">
    <property type="term" value="F:DNA binding"/>
    <property type="evidence" value="ECO:0007669"/>
    <property type="project" value="InterPro"/>
</dbReference>
<comment type="similarity">
    <text evidence="2">Belongs to the RNA polymerase alpha chain family.</text>
</comment>
<dbReference type="GO" id="GO:0005737">
    <property type="term" value="C:cytoplasm"/>
    <property type="evidence" value="ECO:0007669"/>
    <property type="project" value="UniProtKB-ARBA"/>
</dbReference>
<comment type="function">
    <text evidence="1">DNA-dependent RNA polymerase catalyzes the transcription of DNA into RNA using the four ribonucleoside triphosphates as substrates.</text>
</comment>
<evidence type="ECO:0000256" key="3">
    <source>
        <dbReference type="ARBA" id="ARBA00012418"/>
    </source>
</evidence>
<evidence type="ECO:0000259" key="10">
    <source>
        <dbReference type="SMART" id="SM00662"/>
    </source>
</evidence>
<accession>A0A6C0RXR0</accession>
<evidence type="ECO:0000256" key="7">
    <source>
        <dbReference type="ARBA" id="ARBA00023163"/>
    </source>
</evidence>
<reference evidence="11" key="1">
    <citation type="journal article" date="2019" name="Front. Microbiol.">
        <title>Evolutionary Analysis of Unicellular Species in Chlamydomonadales Through Chloroplast Genome Comparison With the Colonial Volvocine Algae.</title>
        <authorList>
            <person name="Hu Y."/>
            <person name="Xing W."/>
            <person name="Song H."/>
            <person name="Zhu H."/>
            <person name="Liu G."/>
            <person name="Hu Z."/>
        </authorList>
    </citation>
    <scope>NUCLEOTIDE SEQUENCE</scope>
</reference>
<dbReference type="GO" id="GO:0003899">
    <property type="term" value="F:DNA-directed RNA polymerase activity"/>
    <property type="evidence" value="ECO:0007669"/>
    <property type="project" value="UniProtKB-EC"/>
</dbReference>
<evidence type="ECO:0000313" key="11">
    <source>
        <dbReference type="EMBL" id="QIA47172.1"/>
    </source>
</evidence>
<protein>
    <recommendedName>
        <fullName evidence="3">DNA-directed RNA polymerase</fullName>
        <ecNumber evidence="3">2.7.7.6</ecNumber>
    </recommendedName>
    <alternativeName>
        <fullName evidence="8">Plastid-encoded RNA polymerase subunit alpha</fullName>
    </alternativeName>
</protein>
<dbReference type="CDD" id="cd06928">
    <property type="entry name" value="RNAP_alpha_NTD"/>
    <property type="match status" value="1"/>
</dbReference>
<evidence type="ECO:0000256" key="1">
    <source>
        <dbReference type="ARBA" id="ARBA00004026"/>
    </source>
</evidence>
<dbReference type="Pfam" id="PF01000">
    <property type="entry name" value="RNA_pol_A_bac"/>
    <property type="match status" value="1"/>
</dbReference>
<dbReference type="GeneID" id="43963652"/>
<dbReference type="EC" id="2.7.7.6" evidence="3"/>
<feature type="domain" description="DNA-directed RNA polymerase RpoA/D/Rpb3-type" evidence="10">
    <location>
        <begin position="35"/>
        <end position="256"/>
    </location>
</feature>
<keyword evidence="6" id="KW-0548">Nucleotidyltransferase</keyword>
<dbReference type="InterPro" id="IPR011263">
    <property type="entry name" value="DNA-dir_RNA_pol_RpoA/D/Rpb3"/>
</dbReference>
<dbReference type="AlphaFoldDB" id="A0A6C0RXR0"/>
<dbReference type="InterPro" id="IPR036643">
    <property type="entry name" value="RNApol_insert_sf"/>
</dbReference>